<accession>A0A507CSP2</accession>
<evidence type="ECO:0000313" key="4">
    <source>
        <dbReference type="Proteomes" id="UP000317494"/>
    </source>
</evidence>
<comment type="caution">
    <text evidence="3">The sequence shown here is derived from an EMBL/GenBank/DDBJ whole genome shotgun (WGS) entry which is preliminary data.</text>
</comment>
<organism evidence="3 4">
    <name type="scientific">Synchytrium endobioticum</name>
    <dbReference type="NCBI Taxonomy" id="286115"/>
    <lineage>
        <taxon>Eukaryota</taxon>
        <taxon>Fungi</taxon>
        <taxon>Fungi incertae sedis</taxon>
        <taxon>Chytridiomycota</taxon>
        <taxon>Chytridiomycota incertae sedis</taxon>
        <taxon>Chytridiomycetes</taxon>
        <taxon>Synchytriales</taxon>
        <taxon>Synchytriaceae</taxon>
        <taxon>Synchytrium</taxon>
    </lineage>
</organism>
<sequence>MSALYDVACGLWIFKALSLGMTFHLTKNCGARTLKSIAIPSSSTMLISFIIILVLWHQALPTSAVITDAEYRSSAESLREYRHGMTKYKKMQIEDELEDLYLKWKDPNDHYGSGITSVTELWIQNIIPEGTPFAVEDTRYQLNEKSPGRNEFVWEGLRTLDNFAYLFVDEVHREELEGLRALAATAGENLTAQLRSHFFPYVDVSNLVALSAEVARTYMGQEYPPCVSSLTQVELIKMNWLNWCVDELKVGEKLAPLTEMDKNTPHKSEEKWVEALVSSQLAARRIALIQSELKAFNVQLKQKRQSSIAVAQLLNDMDVLGKAFAYYAEKYRSLTWKIVLGERASDYLGRLYSVLATPDFEYGHGASIQADPRTVEDIPDYVISLFHLLPTPENVPREYLELAIRFHQLVVDRDMNTEGERNEKFKLIVGDAPILWQNYGDAYAASSPYSAGSTDDGTWAERENDANQLRRIYATAVDARYRSHVETLREYSYGMTVQKQVQVKEELMALYSRWINSNDPYSITSVTGLLIDRIIPEGVPFKEKHVREPTDDMSLAYNEFVWACLQALDEFASLFAHDVYEEVQRLDEIAKAYAERLKDQIRLALGGSNDLFSPSDLSPDMFGLNAKVTQVNEALKFDTISMVSSVIQAEFIHRFWFEWCVGNTADVLRKRGGYYDHSELVKALGVLQLAVGRVQVMEMSLDAFLEQRKQLPQTEWSQYEIHKFEETVTFIRRRRMKFQKITDLHMKDWVRKWTKVLGNNVEPHLRKIEFAYEMSRRKGWAQDIDLEDKILKVLELVPVPENVPPAYLKLAAKFHEVQYSLRGELSSMRLRDIYEKAVSAASLSGGAGPSRNLESSAAAHDHGLSTGHFQGLSQDTSGTMTEHGQASSRRNRRQRSGRGSTIGLDYRG</sequence>
<keyword evidence="2" id="KW-0472">Membrane</keyword>
<keyword evidence="2" id="KW-1133">Transmembrane helix</keyword>
<keyword evidence="4" id="KW-1185">Reference proteome</keyword>
<feature type="region of interest" description="Disordered" evidence="1">
    <location>
        <begin position="843"/>
        <end position="908"/>
    </location>
</feature>
<protein>
    <submittedName>
        <fullName evidence="3">Uncharacterized protein</fullName>
    </submittedName>
</protein>
<gene>
    <name evidence="3" type="ORF">SeMB42_g05255</name>
</gene>
<dbReference type="Proteomes" id="UP000317494">
    <property type="component" value="Unassembled WGS sequence"/>
</dbReference>
<evidence type="ECO:0000313" key="3">
    <source>
        <dbReference type="EMBL" id="TPX42173.1"/>
    </source>
</evidence>
<dbReference type="AlphaFoldDB" id="A0A507CSP2"/>
<proteinExistence type="predicted"/>
<reference evidence="3 4" key="1">
    <citation type="journal article" date="2019" name="Sci. Rep.">
        <title>Comparative genomics of chytrid fungi reveal insights into the obligate biotrophic and pathogenic lifestyle of Synchytrium endobioticum.</title>
        <authorList>
            <person name="van de Vossenberg B.T.L.H."/>
            <person name="Warris S."/>
            <person name="Nguyen H.D.T."/>
            <person name="van Gent-Pelzer M.P.E."/>
            <person name="Joly D.L."/>
            <person name="van de Geest H.C."/>
            <person name="Bonants P.J.M."/>
            <person name="Smith D.S."/>
            <person name="Levesque C.A."/>
            <person name="van der Lee T.A.J."/>
        </authorList>
    </citation>
    <scope>NUCLEOTIDE SEQUENCE [LARGE SCALE GENOMIC DNA]</scope>
    <source>
        <strain evidence="3 4">MB42</strain>
    </source>
</reference>
<evidence type="ECO:0000256" key="2">
    <source>
        <dbReference type="SAM" id="Phobius"/>
    </source>
</evidence>
<evidence type="ECO:0000256" key="1">
    <source>
        <dbReference type="SAM" id="MobiDB-lite"/>
    </source>
</evidence>
<keyword evidence="2" id="KW-0812">Transmembrane</keyword>
<feature type="transmembrane region" description="Helical" evidence="2">
    <location>
        <begin position="37"/>
        <end position="56"/>
    </location>
</feature>
<feature type="compositionally biased region" description="Polar residues" evidence="1">
    <location>
        <begin position="867"/>
        <end position="886"/>
    </location>
</feature>
<dbReference type="VEuPathDB" id="FungiDB:SeMB42_g05255"/>
<dbReference type="EMBL" id="QEAN01000242">
    <property type="protein sequence ID" value="TPX42173.1"/>
    <property type="molecule type" value="Genomic_DNA"/>
</dbReference>
<name>A0A507CSP2_9FUNG</name>